<name>A0ABT3HRC4_9FLAO</name>
<evidence type="ECO:0000256" key="4">
    <source>
        <dbReference type="ARBA" id="ARBA00022833"/>
    </source>
</evidence>
<protein>
    <submittedName>
        <fullName evidence="6">Metal-dependent hydrolase</fullName>
    </submittedName>
</protein>
<feature type="domain" description="DinB-like" evidence="5">
    <location>
        <begin position="41"/>
        <end position="172"/>
    </location>
</feature>
<evidence type="ECO:0000256" key="3">
    <source>
        <dbReference type="ARBA" id="ARBA00022801"/>
    </source>
</evidence>
<dbReference type="InterPro" id="IPR023774">
    <property type="entry name" value="Put_metal_dep_hydrolase_YfiT"/>
</dbReference>
<proteinExistence type="inferred from homology"/>
<dbReference type="InterPro" id="IPR034660">
    <property type="entry name" value="DinB/YfiT-like"/>
</dbReference>
<dbReference type="HAMAP" id="MF_01256">
    <property type="entry name" value="YfiT_hydrol"/>
    <property type="match status" value="1"/>
</dbReference>
<keyword evidence="3 6" id="KW-0378">Hydrolase</keyword>
<dbReference type="EMBL" id="JAPDHV010000006">
    <property type="protein sequence ID" value="MCW3162339.1"/>
    <property type="molecule type" value="Genomic_DNA"/>
</dbReference>
<comment type="caution">
    <text evidence="6">The sequence shown here is derived from an EMBL/GenBank/DDBJ whole genome shotgun (WGS) entry which is preliminary data.</text>
</comment>
<accession>A0ABT3HRC4</accession>
<evidence type="ECO:0000313" key="6">
    <source>
        <dbReference type="EMBL" id="MCW3162339.1"/>
    </source>
</evidence>
<dbReference type="RefSeq" id="WP_264744255.1">
    <property type="nucleotide sequence ID" value="NZ_JAPDHV010000006.1"/>
</dbReference>
<reference evidence="6" key="1">
    <citation type="submission" date="2022-10" db="EMBL/GenBank/DDBJ databases">
        <title>Chryseobacterium babae sp. nov. isolated from the gut of the beetle Oryctes rhinoceros, and Chryseobacterium kimseyorum sp. nov., isolated from a stick insect rearing cage.</title>
        <authorList>
            <person name="Shelomi M."/>
            <person name="Han C.-J."/>
            <person name="Chen W.-M."/>
            <person name="Chen H.-K."/>
            <person name="Liaw S.-J."/>
            <person name="Muhle E."/>
            <person name="Clermont D."/>
        </authorList>
    </citation>
    <scope>NUCLEOTIDE SEQUENCE</scope>
    <source>
        <strain evidence="6">WLa1L2M3</strain>
    </source>
</reference>
<keyword evidence="2" id="KW-0479">Metal-binding</keyword>
<evidence type="ECO:0000259" key="5">
    <source>
        <dbReference type="Pfam" id="PF12867"/>
    </source>
</evidence>
<keyword evidence="4" id="KW-0862">Zinc</keyword>
<dbReference type="NCBIfam" id="NF009807">
    <property type="entry name" value="PRK13291.1"/>
    <property type="match status" value="1"/>
</dbReference>
<dbReference type="Proteomes" id="UP001163719">
    <property type="component" value="Unassembled WGS sequence"/>
</dbReference>
<dbReference type="InterPro" id="IPR024775">
    <property type="entry name" value="DinB-like"/>
</dbReference>
<organism evidence="6 7">
    <name type="scientific">Chryseobacterium oryctis</name>
    <dbReference type="NCBI Taxonomy" id="2952618"/>
    <lineage>
        <taxon>Bacteria</taxon>
        <taxon>Pseudomonadati</taxon>
        <taxon>Bacteroidota</taxon>
        <taxon>Flavobacteriia</taxon>
        <taxon>Flavobacteriales</taxon>
        <taxon>Weeksellaceae</taxon>
        <taxon>Chryseobacterium group</taxon>
        <taxon>Chryseobacterium</taxon>
    </lineage>
</organism>
<dbReference type="Pfam" id="PF12867">
    <property type="entry name" value="DinB_2"/>
    <property type="match status" value="1"/>
</dbReference>
<dbReference type="Gene3D" id="1.20.120.450">
    <property type="entry name" value="dinb family like domain"/>
    <property type="match status" value="1"/>
</dbReference>
<evidence type="ECO:0000313" key="7">
    <source>
        <dbReference type="Proteomes" id="UP001163719"/>
    </source>
</evidence>
<keyword evidence="7" id="KW-1185">Reference proteome</keyword>
<dbReference type="GO" id="GO:0016787">
    <property type="term" value="F:hydrolase activity"/>
    <property type="evidence" value="ECO:0007669"/>
    <property type="project" value="UniProtKB-KW"/>
</dbReference>
<keyword evidence="1" id="KW-0963">Cytoplasm</keyword>
<evidence type="ECO:0000256" key="2">
    <source>
        <dbReference type="ARBA" id="ARBA00022723"/>
    </source>
</evidence>
<gene>
    <name evidence="6" type="ORF">OH806_13790</name>
</gene>
<evidence type="ECO:0000256" key="1">
    <source>
        <dbReference type="ARBA" id="ARBA00022490"/>
    </source>
</evidence>
<sequence>MSHLENLEEKKFPIGQFQELENICDIKLDEYIKVIKDFPGKLKNLVENWSDDELDTPYREGGWTVRQLINHIADSHINSFMRFKLALTEENPTIKPYDEAKWAELQDSINMPIKPALRMIKGTHQRWNTLLKSLTNKQFERTFRHPEKTKDYDLRYYVALYAWHCNHHFAHIDNLKKEKGW</sequence>
<dbReference type="SUPFAM" id="SSF109854">
    <property type="entry name" value="DinB/YfiT-like putative metalloenzymes"/>
    <property type="match status" value="1"/>
</dbReference>